<evidence type="ECO:0000313" key="3">
    <source>
        <dbReference type="Proteomes" id="UP000252415"/>
    </source>
</evidence>
<keyword evidence="1" id="KW-0812">Transmembrane</keyword>
<dbReference type="EMBL" id="QPJD01000029">
    <property type="protein sequence ID" value="RCW40864.1"/>
    <property type="molecule type" value="Genomic_DNA"/>
</dbReference>
<keyword evidence="3" id="KW-1185">Reference proteome</keyword>
<keyword evidence="1" id="KW-1133">Transmembrane helix</keyword>
<dbReference type="Proteomes" id="UP000252415">
    <property type="component" value="Unassembled WGS sequence"/>
</dbReference>
<proteinExistence type="predicted"/>
<accession>A0A368VI56</accession>
<evidence type="ECO:0000313" key="2">
    <source>
        <dbReference type="EMBL" id="RCW40864.1"/>
    </source>
</evidence>
<reference evidence="2 3" key="1">
    <citation type="submission" date="2018-07" db="EMBL/GenBank/DDBJ databases">
        <title>Genomic Encyclopedia of Type Strains, Phase III (KMG-III): the genomes of soil and plant-associated and newly described type strains.</title>
        <authorList>
            <person name="Whitman W."/>
        </authorList>
    </citation>
    <scope>NUCLEOTIDE SEQUENCE [LARGE SCALE GENOMIC DNA]</scope>
    <source>
        <strain evidence="2 3">CECT 7506</strain>
    </source>
</reference>
<protein>
    <submittedName>
        <fullName evidence="2">Uncharacterized protein</fullName>
    </submittedName>
</protein>
<organism evidence="2 3">
    <name type="scientific">Paenibacillus prosopidis</name>
    <dbReference type="NCBI Taxonomy" id="630520"/>
    <lineage>
        <taxon>Bacteria</taxon>
        <taxon>Bacillati</taxon>
        <taxon>Bacillota</taxon>
        <taxon>Bacilli</taxon>
        <taxon>Bacillales</taxon>
        <taxon>Paenibacillaceae</taxon>
        <taxon>Paenibacillus</taxon>
    </lineage>
</organism>
<name>A0A368VI56_9BACL</name>
<evidence type="ECO:0000256" key="1">
    <source>
        <dbReference type="SAM" id="Phobius"/>
    </source>
</evidence>
<comment type="caution">
    <text evidence="2">The sequence shown here is derived from an EMBL/GenBank/DDBJ whole genome shotgun (WGS) entry which is preliminary data.</text>
</comment>
<feature type="transmembrane region" description="Helical" evidence="1">
    <location>
        <begin position="20"/>
        <end position="39"/>
    </location>
</feature>
<keyword evidence="1" id="KW-0472">Membrane</keyword>
<gene>
    <name evidence="2" type="ORF">DFP97_12919</name>
</gene>
<sequence>MMFKIEKGKLYRKSVAFSPLFQLIACQYLIINGYFIRWYT</sequence>
<dbReference type="AlphaFoldDB" id="A0A368VI56"/>